<keyword evidence="1" id="KW-0812">Transmembrane</keyword>
<keyword evidence="1" id="KW-0472">Membrane</keyword>
<dbReference type="RefSeq" id="XP_022400886.1">
    <property type="nucleotide sequence ID" value="XM_022543906.1"/>
</dbReference>
<dbReference type="Proteomes" id="UP000184300">
    <property type="component" value="Unassembled WGS sequence"/>
</dbReference>
<proteinExistence type="predicted"/>
<feature type="transmembrane region" description="Helical" evidence="1">
    <location>
        <begin position="6"/>
        <end position="25"/>
    </location>
</feature>
<protein>
    <submittedName>
        <fullName evidence="2">Uncharacterized protein</fullName>
    </submittedName>
</protein>
<name>A0A1L9VJT5_ASPGL</name>
<accession>A0A1L9VJT5</accession>
<keyword evidence="1" id="KW-1133">Transmembrane helix</keyword>
<dbReference type="VEuPathDB" id="FungiDB:ASPGLDRAFT_300485"/>
<organism evidence="2 3">
    <name type="scientific">Aspergillus glaucus CBS 516.65</name>
    <dbReference type="NCBI Taxonomy" id="1160497"/>
    <lineage>
        <taxon>Eukaryota</taxon>
        <taxon>Fungi</taxon>
        <taxon>Dikarya</taxon>
        <taxon>Ascomycota</taxon>
        <taxon>Pezizomycotina</taxon>
        <taxon>Eurotiomycetes</taxon>
        <taxon>Eurotiomycetidae</taxon>
        <taxon>Eurotiales</taxon>
        <taxon>Aspergillaceae</taxon>
        <taxon>Aspergillus</taxon>
        <taxon>Aspergillus subgen. Aspergillus</taxon>
    </lineage>
</organism>
<keyword evidence="3" id="KW-1185">Reference proteome</keyword>
<reference evidence="3" key="1">
    <citation type="journal article" date="2017" name="Genome Biol.">
        <title>Comparative genomics reveals high biological diversity and specific adaptations in the industrially and medically important fungal genus Aspergillus.</title>
        <authorList>
            <person name="de Vries R.P."/>
            <person name="Riley R."/>
            <person name="Wiebenga A."/>
            <person name="Aguilar-Osorio G."/>
            <person name="Amillis S."/>
            <person name="Uchima C.A."/>
            <person name="Anderluh G."/>
            <person name="Asadollahi M."/>
            <person name="Askin M."/>
            <person name="Barry K."/>
            <person name="Battaglia E."/>
            <person name="Bayram O."/>
            <person name="Benocci T."/>
            <person name="Braus-Stromeyer S.A."/>
            <person name="Caldana C."/>
            <person name="Canovas D."/>
            <person name="Cerqueira G.C."/>
            <person name="Chen F."/>
            <person name="Chen W."/>
            <person name="Choi C."/>
            <person name="Clum A."/>
            <person name="Dos Santos R.A."/>
            <person name="Damasio A.R."/>
            <person name="Diallinas G."/>
            <person name="Emri T."/>
            <person name="Fekete E."/>
            <person name="Flipphi M."/>
            <person name="Freyberg S."/>
            <person name="Gallo A."/>
            <person name="Gournas C."/>
            <person name="Habgood R."/>
            <person name="Hainaut M."/>
            <person name="Harispe M.L."/>
            <person name="Henrissat B."/>
            <person name="Hilden K.S."/>
            <person name="Hope R."/>
            <person name="Hossain A."/>
            <person name="Karabika E."/>
            <person name="Karaffa L."/>
            <person name="Karanyi Z."/>
            <person name="Krasevec N."/>
            <person name="Kuo A."/>
            <person name="Kusch H."/>
            <person name="LaButti K."/>
            <person name="Lagendijk E.L."/>
            <person name="Lapidus A."/>
            <person name="Levasseur A."/>
            <person name="Lindquist E."/>
            <person name="Lipzen A."/>
            <person name="Logrieco A.F."/>
            <person name="MacCabe A."/>
            <person name="Maekelae M.R."/>
            <person name="Malavazi I."/>
            <person name="Melin P."/>
            <person name="Meyer V."/>
            <person name="Mielnichuk N."/>
            <person name="Miskei M."/>
            <person name="Molnar A.P."/>
            <person name="Mule G."/>
            <person name="Ngan C.Y."/>
            <person name="Orejas M."/>
            <person name="Orosz E."/>
            <person name="Ouedraogo J.P."/>
            <person name="Overkamp K.M."/>
            <person name="Park H.-S."/>
            <person name="Perrone G."/>
            <person name="Piumi F."/>
            <person name="Punt P.J."/>
            <person name="Ram A.F."/>
            <person name="Ramon A."/>
            <person name="Rauscher S."/>
            <person name="Record E."/>
            <person name="Riano-Pachon D.M."/>
            <person name="Robert V."/>
            <person name="Roehrig J."/>
            <person name="Ruller R."/>
            <person name="Salamov A."/>
            <person name="Salih N.S."/>
            <person name="Samson R.A."/>
            <person name="Sandor E."/>
            <person name="Sanguinetti M."/>
            <person name="Schuetze T."/>
            <person name="Sepcic K."/>
            <person name="Shelest E."/>
            <person name="Sherlock G."/>
            <person name="Sophianopoulou V."/>
            <person name="Squina F.M."/>
            <person name="Sun H."/>
            <person name="Susca A."/>
            <person name="Todd R.B."/>
            <person name="Tsang A."/>
            <person name="Unkles S.E."/>
            <person name="van de Wiele N."/>
            <person name="van Rossen-Uffink D."/>
            <person name="Oliveira J.V."/>
            <person name="Vesth T.C."/>
            <person name="Visser J."/>
            <person name="Yu J.-H."/>
            <person name="Zhou M."/>
            <person name="Andersen M.R."/>
            <person name="Archer D.B."/>
            <person name="Baker S.E."/>
            <person name="Benoit I."/>
            <person name="Brakhage A.A."/>
            <person name="Braus G.H."/>
            <person name="Fischer R."/>
            <person name="Frisvad J.C."/>
            <person name="Goldman G.H."/>
            <person name="Houbraken J."/>
            <person name="Oakley B."/>
            <person name="Pocsi I."/>
            <person name="Scazzocchio C."/>
            <person name="Seiboth B."/>
            <person name="vanKuyk P.A."/>
            <person name="Wortman J."/>
            <person name="Dyer P.S."/>
            <person name="Grigoriev I.V."/>
        </authorList>
    </citation>
    <scope>NUCLEOTIDE SEQUENCE [LARGE SCALE GENOMIC DNA]</scope>
    <source>
        <strain evidence="3">CBS 516.65</strain>
    </source>
</reference>
<evidence type="ECO:0000313" key="2">
    <source>
        <dbReference type="EMBL" id="OJJ84188.1"/>
    </source>
</evidence>
<dbReference type="GeneID" id="34460167"/>
<sequence>MSVIQDVGVSLAVLTLIIVIVFCFEAPKKILTVRLRVCFRAGCLLAMRLPSFFAYFILFLGPDWRICLVQASAHSPVTCPGTILSPLESS</sequence>
<evidence type="ECO:0000313" key="3">
    <source>
        <dbReference type="Proteomes" id="UP000184300"/>
    </source>
</evidence>
<gene>
    <name evidence="2" type="ORF">ASPGLDRAFT_300485</name>
</gene>
<dbReference type="AlphaFoldDB" id="A0A1L9VJT5"/>
<evidence type="ECO:0000256" key="1">
    <source>
        <dbReference type="SAM" id="Phobius"/>
    </source>
</evidence>
<dbReference type="EMBL" id="KV878897">
    <property type="protein sequence ID" value="OJJ84188.1"/>
    <property type="molecule type" value="Genomic_DNA"/>
</dbReference>
<feature type="transmembrane region" description="Helical" evidence="1">
    <location>
        <begin position="37"/>
        <end position="58"/>
    </location>
</feature>